<dbReference type="Gene3D" id="2.60.120.820">
    <property type="entry name" value="PHR domain"/>
    <property type="match status" value="1"/>
</dbReference>
<dbReference type="Proteomes" id="UP000076420">
    <property type="component" value="Unassembled WGS sequence"/>
</dbReference>
<name>A0A2C9KGN6_BIOGL</name>
<organism evidence="2 3">
    <name type="scientific">Biomphalaria glabrata</name>
    <name type="common">Bloodfluke planorb</name>
    <name type="synonym">Freshwater snail</name>
    <dbReference type="NCBI Taxonomy" id="6526"/>
    <lineage>
        <taxon>Eukaryota</taxon>
        <taxon>Metazoa</taxon>
        <taxon>Spiralia</taxon>
        <taxon>Lophotrochozoa</taxon>
        <taxon>Mollusca</taxon>
        <taxon>Gastropoda</taxon>
        <taxon>Heterobranchia</taxon>
        <taxon>Euthyneura</taxon>
        <taxon>Panpulmonata</taxon>
        <taxon>Hygrophila</taxon>
        <taxon>Lymnaeoidea</taxon>
        <taxon>Planorbidae</taxon>
        <taxon>Biomphalaria</taxon>
    </lineage>
</organism>
<dbReference type="GO" id="GO:0005634">
    <property type="term" value="C:nucleus"/>
    <property type="evidence" value="ECO:0007669"/>
    <property type="project" value="TreeGrafter"/>
</dbReference>
<dbReference type="GO" id="GO:0005886">
    <property type="term" value="C:plasma membrane"/>
    <property type="evidence" value="ECO:0007669"/>
    <property type="project" value="TreeGrafter"/>
</dbReference>
<reference evidence="2" key="1">
    <citation type="submission" date="2020-05" db="UniProtKB">
        <authorList>
            <consortium name="EnsemblMetazoa"/>
        </authorList>
    </citation>
    <scope>IDENTIFICATION</scope>
    <source>
        <strain evidence="2">BB02</strain>
    </source>
</reference>
<protein>
    <recommendedName>
        <fullName evidence="1">PHR domain-containing protein</fullName>
    </recommendedName>
</protein>
<dbReference type="GO" id="GO:0007411">
    <property type="term" value="P:axon guidance"/>
    <property type="evidence" value="ECO:0007669"/>
    <property type="project" value="TreeGrafter"/>
</dbReference>
<evidence type="ECO:0000259" key="1">
    <source>
        <dbReference type="Pfam" id="PF08005"/>
    </source>
</evidence>
<evidence type="ECO:0000313" key="3">
    <source>
        <dbReference type="Proteomes" id="UP000076420"/>
    </source>
</evidence>
<sequence length="106" mass="11651">EGQKYAVLLKNNGQRTFHGDSGITKVRCTEGTVFTFSTCNQSTNGTNIIRGQIPSILYYSTPQEGEAQSQSSRNLMELLARRNCIDICGAISHLATDLLHRAHSHA</sequence>
<dbReference type="InterPro" id="IPR038648">
    <property type="entry name" value="PHR_sf"/>
</dbReference>
<accession>A0A2C9KGN6</accession>
<feature type="domain" description="PHR" evidence="1">
    <location>
        <begin position="2"/>
        <end position="59"/>
    </location>
</feature>
<dbReference type="InterPro" id="IPR012983">
    <property type="entry name" value="PHR"/>
</dbReference>
<dbReference type="KEGG" id="bgt:106077740"/>
<dbReference type="GO" id="GO:0061630">
    <property type="term" value="F:ubiquitin protein ligase activity"/>
    <property type="evidence" value="ECO:0007669"/>
    <property type="project" value="TreeGrafter"/>
</dbReference>
<dbReference type="PANTHER" id="PTHR45943:SF1">
    <property type="entry name" value="E3 UBIQUITIN-PROTEIN LIGASE MYCBP2"/>
    <property type="match status" value="1"/>
</dbReference>
<dbReference type="VEuPathDB" id="VectorBase:BGLAX_046890"/>
<dbReference type="PANTHER" id="PTHR45943">
    <property type="entry name" value="E3 UBIQUITIN-PROTEIN LIGASE MYCBP2"/>
    <property type="match status" value="1"/>
</dbReference>
<dbReference type="STRING" id="6526.A0A2C9KGN6"/>
<dbReference type="Pfam" id="PF08005">
    <property type="entry name" value="PHR"/>
    <property type="match status" value="1"/>
</dbReference>
<dbReference type="GO" id="GO:0008582">
    <property type="term" value="P:regulation of synaptic assembly at neuromuscular junction"/>
    <property type="evidence" value="ECO:0007669"/>
    <property type="project" value="TreeGrafter"/>
</dbReference>
<gene>
    <name evidence="2" type="primary">106077740</name>
</gene>
<proteinExistence type="predicted"/>
<dbReference type="VEuPathDB" id="VectorBase:BGLB019463"/>
<evidence type="ECO:0000313" key="2">
    <source>
        <dbReference type="EnsemblMetazoa" id="BGLB019463-PA"/>
    </source>
</evidence>
<dbReference type="EnsemblMetazoa" id="BGLB019463-RA">
    <property type="protein sequence ID" value="BGLB019463-PA"/>
    <property type="gene ID" value="BGLB019463"/>
</dbReference>
<dbReference type="AlphaFoldDB" id="A0A2C9KGN6"/>